<accession>A0ABD0XQH0</accession>
<sequence>MMPWETDWNPIQDQLLDYMLDTGRPALEIIVKEGPTCLTQKEFGRLGLRRNLDSTIGNACMKLIHEAAQQHGKDIYIEDMYVVPTWKQTQTNMADNFLVSAFKITTVKASQTYRSAQ</sequence>
<keyword evidence="2" id="KW-1185">Reference proteome</keyword>
<name>A0ABD0XQH0_UMBPY</name>
<reference evidence="1 2" key="1">
    <citation type="submission" date="2024-06" db="EMBL/GenBank/DDBJ databases">
        <authorList>
            <person name="Pan Q."/>
            <person name="Wen M."/>
            <person name="Jouanno E."/>
            <person name="Zahm M."/>
            <person name="Klopp C."/>
            <person name="Cabau C."/>
            <person name="Louis A."/>
            <person name="Berthelot C."/>
            <person name="Parey E."/>
            <person name="Roest Crollius H."/>
            <person name="Montfort J."/>
            <person name="Robinson-Rechavi M."/>
            <person name="Bouchez O."/>
            <person name="Lampietro C."/>
            <person name="Lopez Roques C."/>
            <person name="Donnadieu C."/>
            <person name="Postlethwait J."/>
            <person name="Bobe J."/>
            <person name="Verreycken H."/>
            <person name="Guiguen Y."/>
        </authorList>
    </citation>
    <scope>NUCLEOTIDE SEQUENCE [LARGE SCALE GENOMIC DNA]</scope>
    <source>
        <strain evidence="1">Up_M1</strain>
        <tissue evidence="1">Testis</tissue>
    </source>
</reference>
<dbReference type="Proteomes" id="UP001557470">
    <property type="component" value="Unassembled WGS sequence"/>
</dbReference>
<dbReference type="EMBL" id="JAGEUA010000002">
    <property type="protein sequence ID" value="KAL1005300.1"/>
    <property type="molecule type" value="Genomic_DNA"/>
</dbReference>
<gene>
    <name evidence="1" type="ORF">UPYG_G00057330</name>
</gene>
<comment type="caution">
    <text evidence="1">The sequence shown here is derived from an EMBL/GenBank/DDBJ whole genome shotgun (WGS) entry which is preliminary data.</text>
</comment>
<protein>
    <submittedName>
        <fullName evidence="1">Uncharacterized protein</fullName>
    </submittedName>
</protein>
<dbReference type="AlphaFoldDB" id="A0ABD0XQH0"/>
<organism evidence="1 2">
    <name type="scientific">Umbra pygmaea</name>
    <name type="common">Eastern mudminnow</name>
    <dbReference type="NCBI Taxonomy" id="75934"/>
    <lineage>
        <taxon>Eukaryota</taxon>
        <taxon>Metazoa</taxon>
        <taxon>Chordata</taxon>
        <taxon>Craniata</taxon>
        <taxon>Vertebrata</taxon>
        <taxon>Euteleostomi</taxon>
        <taxon>Actinopterygii</taxon>
        <taxon>Neopterygii</taxon>
        <taxon>Teleostei</taxon>
        <taxon>Protacanthopterygii</taxon>
        <taxon>Esociformes</taxon>
        <taxon>Umbridae</taxon>
        <taxon>Umbra</taxon>
    </lineage>
</organism>
<proteinExistence type="predicted"/>
<evidence type="ECO:0000313" key="2">
    <source>
        <dbReference type="Proteomes" id="UP001557470"/>
    </source>
</evidence>
<evidence type="ECO:0000313" key="1">
    <source>
        <dbReference type="EMBL" id="KAL1005300.1"/>
    </source>
</evidence>